<accession>A0AAE5VP60</accession>
<reference evidence="2 3" key="1">
    <citation type="journal article" date="2018" name="Syst. Appl. Microbiol.">
        <title>Agrobacterium rosae sp. nov., isolated from galls on different agricultural crops.</title>
        <authorList>
            <person name="Kuzmanovic N."/>
            <person name="Pulawska J."/>
            <person name="Smalla K."/>
            <person name="Nesme X."/>
        </authorList>
    </citation>
    <scope>NUCLEOTIDE SEQUENCE [LARGE SCALE GENOMIC DNA]</scope>
    <source>
        <strain evidence="2 3">NCPPB 1650</strain>
    </source>
</reference>
<proteinExistence type="predicted"/>
<evidence type="ECO:0000256" key="1">
    <source>
        <dbReference type="SAM" id="Phobius"/>
    </source>
</evidence>
<evidence type="ECO:0000313" key="3">
    <source>
        <dbReference type="Proteomes" id="UP000237447"/>
    </source>
</evidence>
<protein>
    <submittedName>
        <fullName evidence="2">Uncharacterized protein</fullName>
    </submittedName>
</protein>
<gene>
    <name evidence="2" type="ORF">CPJ18_11370</name>
</gene>
<keyword evidence="1" id="KW-0812">Transmembrane</keyword>
<comment type="caution">
    <text evidence="2">The sequence shown here is derived from an EMBL/GenBank/DDBJ whole genome shotgun (WGS) entry which is preliminary data.</text>
</comment>
<dbReference type="Proteomes" id="UP000237447">
    <property type="component" value="Unassembled WGS sequence"/>
</dbReference>
<keyword evidence="1" id="KW-1133">Transmembrane helix</keyword>
<name>A0AAE5VP60_9HYPH</name>
<dbReference type="EMBL" id="NXEJ01000006">
    <property type="protein sequence ID" value="POO51157.1"/>
    <property type="molecule type" value="Genomic_DNA"/>
</dbReference>
<dbReference type="AlphaFoldDB" id="A0AAE5VP60"/>
<organism evidence="2 3">
    <name type="scientific">Agrobacterium rosae</name>
    <dbReference type="NCBI Taxonomy" id="1972867"/>
    <lineage>
        <taxon>Bacteria</taxon>
        <taxon>Pseudomonadati</taxon>
        <taxon>Pseudomonadota</taxon>
        <taxon>Alphaproteobacteria</taxon>
        <taxon>Hyphomicrobiales</taxon>
        <taxon>Rhizobiaceae</taxon>
        <taxon>Rhizobium/Agrobacterium group</taxon>
        <taxon>Agrobacterium</taxon>
    </lineage>
</organism>
<keyword evidence="1" id="KW-0472">Membrane</keyword>
<feature type="transmembrane region" description="Helical" evidence="1">
    <location>
        <begin position="45"/>
        <end position="64"/>
    </location>
</feature>
<sequence>MMSRWTPEPGIDRLCFSFRKPLMMMSKKPARAIAIARTANDNAVYAFRLSLISAGAIAAFLVLLF</sequence>
<evidence type="ECO:0000313" key="2">
    <source>
        <dbReference type="EMBL" id="POO51157.1"/>
    </source>
</evidence>